<comment type="caution">
    <text evidence="2">The sequence shown here is derived from an EMBL/GenBank/DDBJ whole genome shotgun (WGS) entry which is preliminary data.</text>
</comment>
<dbReference type="RefSeq" id="WP_344022849.1">
    <property type="nucleotide sequence ID" value="NZ_BAAABX010000023.1"/>
</dbReference>
<dbReference type="Proteomes" id="UP001500879">
    <property type="component" value="Unassembled WGS sequence"/>
</dbReference>
<protein>
    <recommendedName>
        <fullName evidence="4">Lsr2 family protein</fullName>
    </recommendedName>
</protein>
<evidence type="ECO:0000313" key="2">
    <source>
        <dbReference type="EMBL" id="GAA0401518.1"/>
    </source>
</evidence>
<proteinExistence type="predicted"/>
<organism evidence="2 3">
    <name type="scientific">Streptomyces luteireticuli</name>
    <dbReference type="NCBI Taxonomy" id="173858"/>
    <lineage>
        <taxon>Bacteria</taxon>
        <taxon>Bacillati</taxon>
        <taxon>Actinomycetota</taxon>
        <taxon>Actinomycetes</taxon>
        <taxon>Kitasatosporales</taxon>
        <taxon>Streptomycetaceae</taxon>
        <taxon>Streptomyces</taxon>
    </lineage>
</organism>
<evidence type="ECO:0000256" key="1">
    <source>
        <dbReference type="SAM" id="MobiDB-lite"/>
    </source>
</evidence>
<evidence type="ECO:0008006" key="4">
    <source>
        <dbReference type="Google" id="ProtNLM"/>
    </source>
</evidence>
<name>A0ABN0YMU0_9ACTN</name>
<sequence>MEAAVFKDAAVLKDAVRAEHRGLKPNGDIARPARGTDEREGNMRAERREWQLLVAQGYGNSDVVRATTETAQEKEAVPTP</sequence>
<keyword evidence="3" id="KW-1185">Reference proteome</keyword>
<dbReference type="EMBL" id="BAAABX010000023">
    <property type="protein sequence ID" value="GAA0401518.1"/>
    <property type="molecule type" value="Genomic_DNA"/>
</dbReference>
<reference evidence="2 3" key="1">
    <citation type="journal article" date="2019" name="Int. J. Syst. Evol. Microbiol.">
        <title>The Global Catalogue of Microorganisms (GCM) 10K type strain sequencing project: providing services to taxonomists for standard genome sequencing and annotation.</title>
        <authorList>
            <consortium name="The Broad Institute Genomics Platform"/>
            <consortium name="The Broad Institute Genome Sequencing Center for Infectious Disease"/>
            <person name="Wu L."/>
            <person name="Ma J."/>
        </authorList>
    </citation>
    <scope>NUCLEOTIDE SEQUENCE [LARGE SCALE GENOMIC DNA]</scope>
    <source>
        <strain evidence="2 3">JCM 4788</strain>
    </source>
</reference>
<gene>
    <name evidence="2" type="ORF">GCM10010357_23240</name>
</gene>
<evidence type="ECO:0000313" key="3">
    <source>
        <dbReference type="Proteomes" id="UP001500879"/>
    </source>
</evidence>
<accession>A0ABN0YMU0</accession>
<feature type="compositionally biased region" description="Basic and acidic residues" evidence="1">
    <location>
        <begin position="34"/>
        <end position="44"/>
    </location>
</feature>
<feature type="region of interest" description="Disordered" evidence="1">
    <location>
        <begin position="23"/>
        <end position="44"/>
    </location>
</feature>